<comment type="similarity">
    <text evidence="6">Belongs to the truncated hemoglobin family. Group II subfamily.</text>
</comment>
<gene>
    <name evidence="7" type="ORF">J2X05_002628</name>
</gene>
<dbReference type="InterPro" id="IPR019795">
    <property type="entry name" value="Globin_bac-like_CS"/>
</dbReference>
<dbReference type="SUPFAM" id="SSF46458">
    <property type="entry name" value="Globin-like"/>
    <property type="match status" value="1"/>
</dbReference>
<comment type="cofactor">
    <cofactor evidence="1">
        <name>heme</name>
        <dbReference type="ChEBI" id="CHEBI:30413"/>
    </cofactor>
</comment>
<dbReference type="PANTHER" id="PTHR47366:SF1">
    <property type="entry name" value="TWO-ON-TWO HEMOGLOBIN-3"/>
    <property type="match status" value="1"/>
</dbReference>
<organism evidence="7 8">
    <name type="scientific">Cellvibrio fibrivorans</name>
    <dbReference type="NCBI Taxonomy" id="126350"/>
    <lineage>
        <taxon>Bacteria</taxon>
        <taxon>Pseudomonadati</taxon>
        <taxon>Pseudomonadota</taxon>
        <taxon>Gammaproteobacteria</taxon>
        <taxon>Cellvibrionales</taxon>
        <taxon>Cellvibrionaceae</taxon>
        <taxon>Cellvibrio</taxon>
    </lineage>
</organism>
<evidence type="ECO:0000313" key="8">
    <source>
        <dbReference type="Proteomes" id="UP001253595"/>
    </source>
</evidence>
<dbReference type="Pfam" id="PF01152">
    <property type="entry name" value="Bac_globin"/>
    <property type="match status" value="1"/>
</dbReference>
<evidence type="ECO:0000256" key="3">
    <source>
        <dbReference type="ARBA" id="ARBA00022617"/>
    </source>
</evidence>
<evidence type="ECO:0000313" key="7">
    <source>
        <dbReference type="EMBL" id="MDR7090604.1"/>
    </source>
</evidence>
<evidence type="ECO:0000256" key="4">
    <source>
        <dbReference type="ARBA" id="ARBA00022723"/>
    </source>
</evidence>
<name>A0ABU1UZI1_9GAMM</name>
<keyword evidence="5" id="KW-0408">Iron</keyword>
<sequence length="142" mass="16101">MTTTPLYGFSDTSFQAAGGIDGIRQLVDDFYQEMDALPEAATIRKMHKTDLAESRDKLTLFLCGWMGGPSLYHEKYGSINIPRDHAHLPIGEAERDAWLLCMERSIEKQGYSPEFSTYLLQQLRIPAERIFATSKKPEIKGE</sequence>
<evidence type="ECO:0000256" key="2">
    <source>
        <dbReference type="ARBA" id="ARBA00022448"/>
    </source>
</evidence>
<keyword evidence="8" id="KW-1185">Reference proteome</keyword>
<keyword evidence="4" id="KW-0479">Metal-binding</keyword>
<keyword evidence="3" id="KW-0349">Heme</keyword>
<dbReference type="InterPro" id="IPR012292">
    <property type="entry name" value="Globin/Proto"/>
</dbReference>
<comment type="caution">
    <text evidence="7">The sequence shown here is derived from an EMBL/GenBank/DDBJ whole genome shotgun (WGS) entry which is preliminary data.</text>
</comment>
<evidence type="ECO:0000256" key="6">
    <source>
        <dbReference type="ARBA" id="ARBA00034496"/>
    </source>
</evidence>
<dbReference type="PROSITE" id="PS01213">
    <property type="entry name" value="GLOBIN_FAM_2"/>
    <property type="match status" value="1"/>
</dbReference>
<dbReference type="Proteomes" id="UP001253595">
    <property type="component" value="Unassembled WGS sequence"/>
</dbReference>
<dbReference type="EMBL" id="JAVDVX010000004">
    <property type="protein sequence ID" value="MDR7090604.1"/>
    <property type="molecule type" value="Genomic_DNA"/>
</dbReference>
<dbReference type="CDD" id="cd14773">
    <property type="entry name" value="TrHb2_PhHbO-like_O"/>
    <property type="match status" value="1"/>
</dbReference>
<evidence type="ECO:0000256" key="1">
    <source>
        <dbReference type="ARBA" id="ARBA00001971"/>
    </source>
</evidence>
<dbReference type="RefSeq" id="WP_310073059.1">
    <property type="nucleotide sequence ID" value="NZ_JAVDVX010000004.1"/>
</dbReference>
<evidence type="ECO:0000256" key="5">
    <source>
        <dbReference type="ARBA" id="ARBA00023004"/>
    </source>
</evidence>
<dbReference type="InterPro" id="IPR009050">
    <property type="entry name" value="Globin-like_sf"/>
</dbReference>
<dbReference type="PANTHER" id="PTHR47366">
    <property type="entry name" value="TWO-ON-TWO HEMOGLOBIN-3"/>
    <property type="match status" value="1"/>
</dbReference>
<keyword evidence="2" id="KW-0813">Transport</keyword>
<proteinExistence type="inferred from homology"/>
<dbReference type="Gene3D" id="1.10.490.10">
    <property type="entry name" value="Globins"/>
    <property type="match status" value="1"/>
</dbReference>
<reference evidence="7 8" key="1">
    <citation type="submission" date="2023-07" db="EMBL/GenBank/DDBJ databases">
        <title>Sorghum-associated microbial communities from plants grown in Nebraska, USA.</title>
        <authorList>
            <person name="Schachtman D."/>
        </authorList>
    </citation>
    <scope>NUCLEOTIDE SEQUENCE [LARGE SCALE GENOMIC DNA]</scope>
    <source>
        <strain evidence="7 8">BE190</strain>
    </source>
</reference>
<dbReference type="InterPro" id="IPR044203">
    <property type="entry name" value="GlbO/GLB3-like"/>
</dbReference>
<accession>A0ABU1UZI1</accession>
<dbReference type="InterPro" id="IPR001486">
    <property type="entry name" value="Hemoglobin_trunc"/>
</dbReference>
<protein>
    <submittedName>
        <fullName evidence="7">Hemoglobin</fullName>
    </submittedName>
</protein>